<reference evidence="2" key="1">
    <citation type="journal article" date="2021" name="Genome Biol. Evol.">
        <title>A High-Quality Reference Genome for a Parasitic Bivalve with Doubly Uniparental Inheritance (Bivalvia: Unionida).</title>
        <authorList>
            <person name="Smith C.H."/>
        </authorList>
    </citation>
    <scope>NUCLEOTIDE SEQUENCE</scope>
    <source>
        <strain evidence="2">CHS0354</strain>
    </source>
</reference>
<comment type="caution">
    <text evidence="2">The sequence shown here is derived from an EMBL/GenBank/DDBJ whole genome shotgun (WGS) entry which is preliminary data.</text>
</comment>
<feature type="compositionally biased region" description="Basic and acidic residues" evidence="1">
    <location>
        <begin position="123"/>
        <end position="156"/>
    </location>
</feature>
<keyword evidence="3" id="KW-1185">Reference proteome</keyword>
<feature type="region of interest" description="Disordered" evidence="1">
    <location>
        <begin position="554"/>
        <end position="592"/>
    </location>
</feature>
<feature type="region of interest" description="Disordered" evidence="1">
    <location>
        <begin position="99"/>
        <end position="166"/>
    </location>
</feature>
<feature type="compositionally biased region" description="Low complexity" evidence="1">
    <location>
        <begin position="575"/>
        <end position="592"/>
    </location>
</feature>
<reference evidence="2" key="3">
    <citation type="submission" date="2023-05" db="EMBL/GenBank/DDBJ databases">
        <authorList>
            <person name="Smith C.H."/>
        </authorList>
    </citation>
    <scope>NUCLEOTIDE SEQUENCE</scope>
    <source>
        <strain evidence="2">CHS0354</strain>
        <tissue evidence="2">Mantle</tissue>
    </source>
</reference>
<dbReference type="EMBL" id="JAEAOA010000800">
    <property type="protein sequence ID" value="KAK3605531.1"/>
    <property type="molecule type" value="Genomic_DNA"/>
</dbReference>
<organism evidence="2 3">
    <name type="scientific">Potamilus streckersoni</name>
    <dbReference type="NCBI Taxonomy" id="2493646"/>
    <lineage>
        <taxon>Eukaryota</taxon>
        <taxon>Metazoa</taxon>
        <taxon>Spiralia</taxon>
        <taxon>Lophotrochozoa</taxon>
        <taxon>Mollusca</taxon>
        <taxon>Bivalvia</taxon>
        <taxon>Autobranchia</taxon>
        <taxon>Heteroconchia</taxon>
        <taxon>Palaeoheterodonta</taxon>
        <taxon>Unionida</taxon>
        <taxon>Unionoidea</taxon>
        <taxon>Unionidae</taxon>
        <taxon>Ambleminae</taxon>
        <taxon>Lampsilini</taxon>
        <taxon>Potamilus</taxon>
    </lineage>
</organism>
<feature type="compositionally biased region" description="Basic and acidic residues" evidence="1">
    <location>
        <begin position="558"/>
        <end position="574"/>
    </location>
</feature>
<evidence type="ECO:0000313" key="2">
    <source>
        <dbReference type="EMBL" id="KAK3605531.1"/>
    </source>
</evidence>
<name>A0AAE0T8B2_9BIVA</name>
<feature type="region of interest" description="Disordered" evidence="1">
    <location>
        <begin position="1450"/>
        <end position="1472"/>
    </location>
</feature>
<sequence length="2225" mass="251161">MSRNEINRNNFVQDKKGRGKSVPENYSKEKASINIRDKFLQKGTQPFEEGLSKSNCVQRELESNDSSLEFNYHYKIDELEEAENKKMPEELKEPNCIKTKESGNMGQAENTTQVNIKTGNVDDGTKECNEKEQCKEDLEERDKRSSEKRKNIQDPRKHSKPKQRPAKCVVCGHVFKTKELLKKHHPCRIKQTRTWSQKALRSRPNRVRKEPLPVLENKSKTSKKPRLLEGSMAHKKSKFKVVKGKTRRKVLQTIRELIEKRKPSHLPHMHILCEQLPENEQFLFQLGLLRKERTVVDDKTHFSPPILAVIVKTDAVAVEDLKTSQICFHDTKLEKGYSICEDEKSFPPILEKMSSNFSEELSPSLTGTTTVGIPECLDPPILEPILVPEIFSTSQDSLVASNRNMTSDSPSSKQLTERHFTDFIEEMPLTVKEKIDILKEKGTSECKLSAASFSKMKSMIKAVKSPNHSMSKSIRRHFTDAISDTEVSTSMSNTVSPLNIDVAEENLYLREIPSGEITFAHIRNMLTLERERKFSKHSLMKLNKDLAVLLTSVKSKSRSAENESSDDKHDDSEKTGTVTNSTVTTARNLSVSSASVEEHSSLEKIQSSLETAFKETGLSQEEGCSEINDLRDPAISAHSSEMGKLKVANREIQSRSCITDNIMVMLSSLEDKGNFAENMKNVLQLLAANLGIQFSEIMQGGNSNKQEDRQQDQQQVVVTDEGYRSEMDEYYSDLETVGHATADDSEPSLKALNSVSVGSEKGNQFKNDLDQEVLEDNSFVSYEKCSKGGDDDLDRGLLSNANDNEEDSLKEQVFDLLKNMVNRVEDEEIKSIKFVDEVSRRAIVSFELVAENYNNLHLSHPVLSDMEQKDGRMILASEEQIQNDSEGGKEGIGVFESFHEHLDDSKLVIKGRNEDNISFTNSNYRESDNPADVVKERLSVNDRTENSKEDRCPSDRELELVPSMVVSSRFHSAESKVRCENNMEISKTQDKVCILETEIRNQDVLVHENTYLDKEYSFQVMDGSEYFLETSDSLSKKPVHHDRVKERWCPYTGYAIESDDTNEDMVPESENNCQYMASLSKNEHTDGHCNEACRIAKDDENKFVVIPDISGIHSKTVPNDEAARDENDIFQANRNARDNFIKSKSFNNDSGIEPVSKVDSELKETKNYVVSSKSELTLNIAKYDSMDRIQKDESRNVMSESGFCSRSEETGYRNIKTLVENHSSFSSVRSSEKLKKSEEEEYLENEVVLSGIIKQDIPMVKNLSVFKSDEHTANVEGTAEPLYFDRQNDIKDEWYQKDHAVTNLIKYEIVHDQKMNHLSSTEKRPVETDVAGDDQNASLLEKNYTHDTSICSFVEYQSMKTSDGDKKEDYVTMPDNSTVTAVGTLESEAGHEEFIYQVVEERNMLYIPLEIGLDEVEKEDQTMLKGIVSVDEQVNASVIGSICDYSENHNDDSKNASSLETNSNQTVNTSNIGKPDAALHISKFQLELDERSSPVAFRNVIAWEHPISRGEPEMEYGNIALKADYVEGELKLSSEESHHHQKVLDEYMTKDSLITDDSQSVSGTEQSQSPVFETSGKFKSSIATASDVTATEVASYCNKETLRNNVEQNADIDKESVEYSAKAEIVINEVSCYERKRKFNETVLEGSDITESDVNGGKEAPAWSEDVDEIEAKSLDSFTFDRFVTNIYEPEAESFDAKYNRLEEFKQNEHEHREDSSDVFAAVKEVSGNDKDLISSCDQQSFQVAVTSVKVLPSFVNIDSEIEDTEKIQLKVANELHSSSLTNQTETGVERDTAQQDRIDSLSSTRHCKKDEIVTFYVESNKMCSLYSGDISVQSPVVKEPEQHDDNRDLELNNKQIETSKEKLAEDEAGSEKHKLYINLFQESLVGDDSLRQSSEAPNNDLNFAVSNIGSHGENVHADLILPWGMEQDDKDTDIVVDSYFVSCKDIPSSSHKPIISDSVKSDVNEEVNIVTDNNFIAEEYHHTAGVVKSNSAGTEIGSRCTYEHKYQIDTTLSDSLKNEKEPGFTDFFKIPKQEIIKEIDCIDPEVGNIKYKLNISDGVEDKRENTTNQEPKDMYDIVVNADPVEEIDSTSLILCQTGLITKYDKTLLLKKDCDVQSNEEFHKKPIIPKLLLSSDLPHPVSFSSPEINVGHTTLGPSTTLDAIASCDDEIKKSSTQYNVETLIGSESPVFPEHDYSDHFKGSSMFQNVQQQTIDAAQEVDNNVK</sequence>
<proteinExistence type="predicted"/>
<protein>
    <submittedName>
        <fullName evidence="2">Uncharacterized protein</fullName>
    </submittedName>
</protein>
<feature type="compositionally biased region" description="Polar residues" evidence="1">
    <location>
        <begin position="102"/>
        <end position="118"/>
    </location>
</feature>
<reference evidence="2" key="2">
    <citation type="journal article" date="2021" name="Genome Biol. Evol.">
        <title>Developing a high-quality reference genome for a parasitic bivalve with doubly uniparental inheritance (Bivalvia: Unionida).</title>
        <authorList>
            <person name="Smith C.H."/>
        </authorList>
    </citation>
    <scope>NUCLEOTIDE SEQUENCE</scope>
    <source>
        <strain evidence="2">CHS0354</strain>
        <tissue evidence="2">Mantle</tissue>
    </source>
</reference>
<evidence type="ECO:0000313" key="3">
    <source>
        <dbReference type="Proteomes" id="UP001195483"/>
    </source>
</evidence>
<dbReference type="Proteomes" id="UP001195483">
    <property type="component" value="Unassembled WGS sequence"/>
</dbReference>
<feature type="region of interest" description="Disordered" evidence="1">
    <location>
        <begin position="1"/>
        <end position="29"/>
    </location>
</feature>
<accession>A0AAE0T8B2</accession>
<evidence type="ECO:0000256" key="1">
    <source>
        <dbReference type="SAM" id="MobiDB-lite"/>
    </source>
</evidence>
<feature type="compositionally biased region" description="Polar residues" evidence="1">
    <location>
        <begin position="1455"/>
        <end position="1472"/>
    </location>
</feature>
<gene>
    <name evidence="2" type="ORF">CHS0354_013154</name>
</gene>
<feature type="compositionally biased region" description="Polar residues" evidence="1">
    <location>
        <begin position="1"/>
        <end position="12"/>
    </location>
</feature>